<accession>A0AAU8FS65</accession>
<name>A0AAU8FS65_9BACT</name>
<organism evidence="3">
    <name type="scientific">Dyadobacter sp. 676</name>
    <dbReference type="NCBI Taxonomy" id="3088362"/>
    <lineage>
        <taxon>Bacteria</taxon>
        <taxon>Pseudomonadati</taxon>
        <taxon>Bacteroidota</taxon>
        <taxon>Cytophagia</taxon>
        <taxon>Cytophagales</taxon>
        <taxon>Spirosomataceae</taxon>
        <taxon>Dyadobacter</taxon>
    </lineage>
</organism>
<keyword evidence="1" id="KW-0175">Coiled coil</keyword>
<keyword evidence="2" id="KW-0732">Signal</keyword>
<evidence type="ECO:0000313" key="3">
    <source>
        <dbReference type="EMBL" id="XCH26661.1"/>
    </source>
</evidence>
<gene>
    <name evidence="3" type="ORF">ABV298_09790</name>
</gene>
<dbReference type="EMBL" id="CP159289">
    <property type="protein sequence ID" value="XCH26661.1"/>
    <property type="molecule type" value="Genomic_DNA"/>
</dbReference>
<dbReference type="AlphaFoldDB" id="A0AAU8FS65"/>
<sequence>MKNAVQKSLIAAALYLSFSALSVEAQSVENSNSSARTESISGTVTYDGSGAGTGGSEASYFGYNAGAVSTSAKNSFFGANSGPVNTTGYLNSFFGAYSGFSNTTGNSNTFLGYHAGYTNVGGSNNTFVGSLSGKFNSSGSWNAFLGLHSGYNNTSGSSNAFFGGNAGFNNTIGQRNVFVGPGAGFSNVSGEGNVFIGASAGFNETSSNKLYIANSNTVTPLVYGDFADSKVVINGKMGISTSTFPSTVGTADVSAYKLFVKGGILTDELRIRTGWADYVFNPDYKLQSLKEVKNFIKQHGHLPNVPSAGTVENEGLSVGNITRIQQEKIEELTLYLIEQNEENQAQRKEIEELKVMVKALVERK</sequence>
<evidence type="ECO:0000256" key="1">
    <source>
        <dbReference type="SAM" id="Coils"/>
    </source>
</evidence>
<evidence type="ECO:0000256" key="2">
    <source>
        <dbReference type="SAM" id="SignalP"/>
    </source>
</evidence>
<feature type="coiled-coil region" evidence="1">
    <location>
        <begin position="329"/>
        <end position="363"/>
    </location>
</feature>
<protein>
    <recommendedName>
        <fullName evidence="4">TMF family protein</fullName>
    </recommendedName>
</protein>
<reference evidence="3" key="1">
    <citation type="submission" date="2024-06" db="EMBL/GenBank/DDBJ databases">
        <title>Sequencing and assembly of the genome of Dyadobacter sp. strain 676, a symbiont of Cyamopsis tetragonoloba.</title>
        <authorList>
            <person name="Guro P."/>
            <person name="Sazanova A."/>
            <person name="Kuznetsova I."/>
            <person name="Belimov A."/>
            <person name="Safronova V."/>
        </authorList>
    </citation>
    <scope>NUCLEOTIDE SEQUENCE</scope>
    <source>
        <strain evidence="3">676</strain>
    </source>
</reference>
<feature type="chain" id="PRO_5043840497" description="TMF family protein" evidence="2">
    <location>
        <begin position="26"/>
        <end position="364"/>
    </location>
</feature>
<dbReference type="RefSeq" id="WP_353721944.1">
    <property type="nucleotide sequence ID" value="NZ_CP159289.1"/>
</dbReference>
<feature type="signal peptide" evidence="2">
    <location>
        <begin position="1"/>
        <end position="25"/>
    </location>
</feature>
<proteinExistence type="predicted"/>
<evidence type="ECO:0008006" key="4">
    <source>
        <dbReference type="Google" id="ProtNLM"/>
    </source>
</evidence>